<evidence type="ECO:0000256" key="9">
    <source>
        <dbReference type="ARBA" id="ARBA00023242"/>
    </source>
</evidence>
<dbReference type="PROSITE" id="PS51030">
    <property type="entry name" value="NUCLEAR_REC_DBD_2"/>
    <property type="match status" value="1"/>
</dbReference>
<evidence type="ECO:0000256" key="3">
    <source>
        <dbReference type="ARBA" id="ARBA00022771"/>
    </source>
</evidence>
<dbReference type="STRING" id="135651.G0N055"/>
<evidence type="ECO:0000256" key="2">
    <source>
        <dbReference type="ARBA" id="ARBA00022723"/>
    </source>
</evidence>
<keyword evidence="6" id="KW-0238">DNA-binding</keyword>
<keyword evidence="4" id="KW-0862">Zinc</keyword>
<comment type="similarity">
    <text evidence="1">Belongs to the nuclear hormone receptor family.</text>
</comment>
<feature type="domain" description="Nuclear receptor" evidence="10">
    <location>
        <begin position="7"/>
        <end position="76"/>
    </location>
</feature>
<organism evidence="13">
    <name type="scientific">Caenorhabditis brenneri</name>
    <name type="common">Nematode worm</name>
    <dbReference type="NCBI Taxonomy" id="135651"/>
    <lineage>
        <taxon>Eukaryota</taxon>
        <taxon>Metazoa</taxon>
        <taxon>Ecdysozoa</taxon>
        <taxon>Nematoda</taxon>
        <taxon>Chromadorea</taxon>
        <taxon>Rhabditida</taxon>
        <taxon>Rhabditina</taxon>
        <taxon>Rhabditomorpha</taxon>
        <taxon>Rhabditoidea</taxon>
        <taxon>Rhabditidae</taxon>
        <taxon>Peloderinae</taxon>
        <taxon>Caenorhabditis</taxon>
    </lineage>
</organism>
<keyword evidence="2" id="KW-0479">Metal-binding</keyword>
<dbReference type="OMA" id="FYDWATM"/>
<dbReference type="PANTHER" id="PTHR45886:SF11">
    <property type="entry name" value="NUCLEAR HORMONE RECEPTOR FAMILY-RELATED"/>
    <property type="match status" value="1"/>
</dbReference>
<dbReference type="OrthoDB" id="5789396at2759"/>
<dbReference type="SMART" id="SM00430">
    <property type="entry name" value="HOLI"/>
    <property type="match status" value="1"/>
</dbReference>
<evidence type="ECO:0000259" key="11">
    <source>
        <dbReference type="PROSITE" id="PS51843"/>
    </source>
</evidence>
<gene>
    <name evidence="12" type="ORF">CAEBREN_22605</name>
</gene>
<protein>
    <recommendedName>
        <fullName evidence="14">Nuclear Hormone Receptor family</fullName>
    </recommendedName>
</protein>
<dbReference type="GO" id="GO:0008270">
    <property type="term" value="F:zinc ion binding"/>
    <property type="evidence" value="ECO:0007669"/>
    <property type="project" value="UniProtKB-KW"/>
</dbReference>
<name>G0N055_CAEBE</name>
<dbReference type="PANTHER" id="PTHR45886">
    <property type="entry name" value="NUCLEAR HORMONE RECEPTOR FAMILY-RELATED-RELATED"/>
    <property type="match status" value="1"/>
</dbReference>
<evidence type="ECO:0008006" key="14">
    <source>
        <dbReference type="Google" id="ProtNLM"/>
    </source>
</evidence>
<dbReference type="SUPFAM" id="SSF48508">
    <property type="entry name" value="Nuclear receptor ligand-binding domain"/>
    <property type="match status" value="1"/>
</dbReference>
<proteinExistence type="inferred from homology"/>
<dbReference type="HOGENOM" id="CLU_007368_3_0_1"/>
<dbReference type="InterPro" id="IPR035500">
    <property type="entry name" value="NHR-like_dom_sf"/>
</dbReference>
<dbReference type="GO" id="GO:0003700">
    <property type="term" value="F:DNA-binding transcription factor activity"/>
    <property type="evidence" value="ECO:0007669"/>
    <property type="project" value="InterPro"/>
</dbReference>
<dbReference type="InterPro" id="IPR000536">
    <property type="entry name" value="Nucl_hrmn_rcpt_lig-bd"/>
</dbReference>
<keyword evidence="9" id="KW-0539">Nucleus</keyword>
<evidence type="ECO:0000313" key="13">
    <source>
        <dbReference type="Proteomes" id="UP000008068"/>
    </source>
</evidence>
<dbReference type="EMBL" id="GL379824">
    <property type="protein sequence ID" value="EGT49009.1"/>
    <property type="molecule type" value="Genomic_DNA"/>
</dbReference>
<dbReference type="InParanoid" id="G0N055"/>
<evidence type="ECO:0000256" key="5">
    <source>
        <dbReference type="ARBA" id="ARBA00023015"/>
    </source>
</evidence>
<evidence type="ECO:0000256" key="4">
    <source>
        <dbReference type="ARBA" id="ARBA00022833"/>
    </source>
</evidence>
<sequence length="334" mass="38554">MPRPKLVAPCTVCTIQTTSFNYGVHSCDACKNFFRRCLLSLTEIKQCTHPKSVKKCQWCRLQSCINAGMTLTNRLTEPILPTNIGAIIGQLRFLDDSRQESFLKMIPKNSLSLDDLVNSDKIDCELKPKNHQSDFYDWATMNQITAITFIKRLEFMRSLQKEEKTLLIKSTYIRFLTIINAMRAIRSNKEETRFPGDVDIFPPEVQDFYQDSPQLLNVVRCRLVAKLRELKIKYEEFLLLTVIFICNPAMTNYSLLTSGVLAQQQIIHSNALWQFCLINYQSSGPVRFLELLSVIGAIHKQYEDFGSVIIEFRSANPKFPIQKLFDDGIEQMLR</sequence>
<evidence type="ECO:0000313" key="12">
    <source>
        <dbReference type="EMBL" id="EGT49009.1"/>
    </source>
</evidence>
<dbReference type="SMART" id="SM00399">
    <property type="entry name" value="ZnF_C4"/>
    <property type="match status" value="1"/>
</dbReference>
<keyword evidence="13" id="KW-1185">Reference proteome</keyword>
<evidence type="ECO:0000256" key="6">
    <source>
        <dbReference type="ARBA" id="ARBA00023125"/>
    </source>
</evidence>
<evidence type="ECO:0000256" key="7">
    <source>
        <dbReference type="ARBA" id="ARBA00023163"/>
    </source>
</evidence>
<dbReference type="PROSITE" id="PS51843">
    <property type="entry name" value="NR_LBD"/>
    <property type="match status" value="1"/>
</dbReference>
<evidence type="ECO:0000256" key="8">
    <source>
        <dbReference type="ARBA" id="ARBA00023170"/>
    </source>
</evidence>
<dbReference type="eggNOG" id="ENOG502TJGY">
    <property type="taxonomic scope" value="Eukaryota"/>
</dbReference>
<dbReference type="Pfam" id="PF00104">
    <property type="entry name" value="Hormone_recep"/>
    <property type="match status" value="1"/>
</dbReference>
<feature type="domain" description="NR LBD" evidence="11">
    <location>
        <begin position="102"/>
        <end position="331"/>
    </location>
</feature>
<evidence type="ECO:0000259" key="10">
    <source>
        <dbReference type="PROSITE" id="PS51030"/>
    </source>
</evidence>
<evidence type="ECO:0000256" key="1">
    <source>
        <dbReference type="ARBA" id="ARBA00005993"/>
    </source>
</evidence>
<keyword evidence="7" id="KW-0804">Transcription</keyword>
<dbReference type="AlphaFoldDB" id="G0N055"/>
<reference evidence="13" key="1">
    <citation type="submission" date="2011-07" db="EMBL/GenBank/DDBJ databases">
        <authorList>
            <consortium name="Caenorhabditis brenneri Sequencing and Analysis Consortium"/>
            <person name="Wilson R.K."/>
        </authorList>
    </citation>
    <scope>NUCLEOTIDE SEQUENCE [LARGE SCALE GENOMIC DNA]</scope>
    <source>
        <strain evidence="13">PB2801</strain>
    </source>
</reference>
<dbReference type="InterPro" id="IPR013088">
    <property type="entry name" value="Znf_NHR/GATA"/>
</dbReference>
<dbReference type="Gene3D" id="3.30.50.10">
    <property type="entry name" value="Erythroid Transcription Factor GATA-1, subunit A"/>
    <property type="match status" value="1"/>
</dbReference>
<dbReference type="Pfam" id="PF00105">
    <property type="entry name" value="zf-C4"/>
    <property type="match status" value="1"/>
</dbReference>
<dbReference type="GO" id="GO:0043565">
    <property type="term" value="F:sequence-specific DNA binding"/>
    <property type="evidence" value="ECO:0007669"/>
    <property type="project" value="InterPro"/>
</dbReference>
<dbReference type="Proteomes" id="UP000008068">
    <property type="component" value="Unassembled WGS sequence"/>
</dbReference>
<dbReference type="PRINTS" id="PR00047">
    <property type="entry name" value="STROIDFINGER"/>
</dbReference>
<dbReference type="InterPro" id="IPR001628">
    <property type="entry name" value="Znf_hrmn_rcpt"/>
</dbReference>
<dbReference type="Gene3D" id="1.10.565.10">
    <property type="entry name" value="Retinoid X Receptor"/>
    <property type="match status" value="1"/>
</dbReference>
<keyword evidence="5" id="KW-0805">Transcription regulation</keyword>
<accession>G0N055</accession>
<keyword evidence="3" id="KW-0863">Zinc-finger</keyword>
<dbReference type="SUPFAM" id="SSF57716">
    <property type="entry name" value="Glucocorticoid receptor-like (DNA-binding domain)"/>
    <property type="match status" value="1"/>
</dbReference>
<keyword evidence="8" id="KW-0675">Receptor</keyword>